<evidence type="ECO:0000313" key="3">
    <source>
        <dbReference type="Proteomes" id="UP001597024"/>
    </source>
</evidence>
<reference evidence="3" key="1">
    <citation type="journal article" date="2019" name="Int. J. Syst. Evol. Microbiol.">
        <title>The Global Catalogue of Microorganisms (GCM) 10K type strain sequencing project: providing services to taxonomists for standard genome sequencing and annotation.</title>
        <authorList>
            <consortium name="The Broad Institute Genomics Platform"/>
            <consortium name="The Broad Institute Genome Sequencing Center for Infectious Disease"/>
            <person name="Wu L."/>
            <person name="Ma J."/>
        </authorList>
    </citation>
    <scope>NUCLEOTIDE SEQUENCE [LARGE SCALE GENOMIC DNA]</scope>
    <source>
        <strain evidence="3">CCUG 62974</strain>
    </source>
</reference>
<name>A0ABW3DTE7_9ACTN</name>
<dbReference type="EMBL" id="JBHTHX010000820">
    <property type="protein sequence ID" value="MFD0887126.1"/>
    <property type="molecule type" value="Genomic_DNA"/>
</dbReference>
<sequence length="148" mass="16475">MTAPVAADADVRRCLDEIMPAVLDVFAPEIAQHVEQARDHLERWVDGHGLVRKEAARHRFAHADFAWFAAVTYPTADRESLFLIADWFAWLFLLDDQFDDGAVGRDPDRVRDLMEQMAQVLLTDGDTDTDGGTGRSGTAPASRPPIVE</sequence>
<comment type="caution">
    <text evidence="2">The sequence shown here is derived from an EMBL/GenBank/DDBJ whole genome shotgun (WGS) entry which is preliminary data.</text>
</comment>
<evidence type="ECO:0000256" key="1">
    <source>
        <dbReference type="SAM" id="MobiDB-lite"/>
    </source>
</evidence>
<accession>A0ABW3DTE7</accession>
<dbReference type="InterPro" id="IPR008949">
    <property type="entry name" value="Isoprenoid_synthase_dom_sf"/>
</dbReference>
<feature type="non-terminal residue" evidence="2">
    <location>
        <position position="148"/>
    </location>
</feature>
<evidence type="ECO:0000313" key="2">
    <source>
        <dbReference type="EMBL" id="MFD0887126.1"/>
    </source>
</evidence>
<evidence type="ECO:0008006" key="4">
    <source>
        <dbReference type="Google" id="ProtNLM"/>
    </source>
</evidence>
<proteinExistence type="predicted"/>
<feature type="region of interest" description="Disordered" evidence="1">
    <location>
        <begin position="123"/>
        <end position="148"/>
    </location>
</feature>
<dbReference type="Proteomes" id="UP001597024">
    <property type="component" value="Unassembled WGS sequence"/>
</dbReference>
<dbReference type="SUPFAM" id="SSF48576">
    <property type="entry name" value="Terpenoid synthases"/>
    <property type="match status" value="1"/>
</dbReference>
<dbReference type="Gene3D" id="1.10.600.10">
    <property type="entry name" value="Farnesyl Diphosphate Synthase"/>
    <property type="match status" value="1"/>
</dbReference>
<keyword evidence="3" id="KW-1185">Reference proteome</keyword>
<gene>
    <name evidence="2" type="ORF">ACFQ08_21480</name>
</gene>
<protein>
    <recommendedName>
        <fullName evidence="4">Terpene synthase</fullName>
    </recommendedName>
</protein>
<organism evidence="2 3">
    <name type="scientific">Streptosporangium algeriense</name>
    <dbReference type="NCBI Taxonomy" id="1682748"/>
    <lineage>
        <taxon>Bacteria</taxon>
        <taxon>Bacillati</taxon>
        <taxon>Actinomycetota</taxon>
        <taxon>Actinomycetes</taxon>
        <taxon>Streptosporangiales</taxon>
        <taxon>Streptosporangiaceae</taxon>
        <taxon>Streptosporangium</taxon>
    </lineage>
</organism>